<gene>
    <name evidence="2" type="ORF">QHF89_28755</name>
</gene>
<keyword evidence="1" id="KW-1133">Transmembrane helix</keyword>
<evidence type="ECO:0000256" key="1">
    <source>
        <dbReference type="SAM" id="Phobius"/>
    </source>
</evidence>
<sequence>MRRPRVPSAAARRSADASPRARRVALAAALGFVVASFPFRAAHALEPPPSPGRAKITSGIALMVSGAVVTGLGAGLYIANENADRAACVPCAKSSWVFPTVLMGIGGAMFVAGIPVFVLGQVERSREPAAVVSLGPLGASARFTF</sequence>
<keyword evidence="1" id="KW-0812">Transmembrane</keyword>
<evidence type="ECO:0000313" key="3">
    <source>
        <dbReference type="Proteomes" id="UP001160301"/>
    </source>
</evidence>
<evidence type="ECO:0000313" key="2">
    <source>
        <dbReference type="EMBL" id="MDI1433522.1"/>
    </source>
</evidence>
<dbReference type="RefSeq" id="WP_136968848.1">
    <property type="nucleotide sequence ID" value="NZ_JARZHI010000031.1"/>
</dbReference>
<feature type="transmembrane region" description="Helical" evidence="1">
    <location>
        <begin position="100"/>
        <end position="119"/>
    </location>
</feature>
<dbReference type="Proteomes" id="UP001160301">
    <property type="component" value="Unassembled WGS sequence"/>
</dbReference>
<evidence type="ECO:0008006" key="4">
    <source>
        <dbReference type="Google" id="ProtNLM"/>
    </source>
</evidence>
<keyword evidence="1" id="KW-0472">Membrane</keyword>
<proteinExistence type="predicted"/>
<keyword evidence="3" id="KW-1185">Reference proteome</keyword>
<name>A0ABT6NYU7_9BACT</name>
<accession>A0ABT6NYU7</accession>
<feature type="transmembrane region" description="Helical" evidence="1">
    <location>
        <begin position="60"/>
        <end position="79"/>
    </location>
</feature>
<comment type="caution">
    <text evidence="2">The sequence shown here is derived from an EMBL/GenBank/DDBJ whole genome shotgun (WGS) entry which is preliminary data.</text>
</comment>
<dbReference type="EMBL" id="JARZHI010000031">
    <property type="protein sequence ID" value="MDI1433522.1"/>
    <property type="molecule type" value="Genomic_DNA"/>
</dbReference>
<reference evidence="2 3" key="1">
    <citation type="submission" date="2023-04" db="EMBL/GenBank/DDBJ databases">
        <title>The genome sequence of Polyangium sorediatum DSM14670.</title>
        <authorList>
            <person name="Zhang X."/>
        </authorList>
    </citation>
    <scope>NUCLEOTIDE SEQUENCE [LARGE SCALE GENOMIC DNA]</scope>
    <source>
        <strain evidence="2 3">DSM 14670</strain>
    </source>
</reference>
<protein>
    <recommendedName>
        <fullName evidence="4">Vitamin K epoxide reductase domain-containing protein</fullName>
    </recommendedName>
</protein>
<organism evidence="2 3">
    <name type="scientific">Polyangium sorediatum</name>
    <dbReference type="NCBI Taxonomy" id="889274"/>
    <lineage>
        <taxon>Bacteria</taxon>
        <taxon>Pseudomonadati</taxon>
        <taxon>Myxococcota</taxon>
        <taxon>Polyangia</taxon>
        <taxon>Polyangiales</taxon>
        <taxon>Polyangiaceae</taxon>
        <taxon>Polyangium</taxon>
    </lineage>
</organism>